<dbReference type="SUPFAM" id="SSF56281">
    <property type="entry name" value="Metallo-hydrolase/oxidoreductase"/>
    <property type="match status" value="1"/>
</dbReference>
<protein>
    <recommendedName>
        <fullName evidence="4">Metallo-beta-lactamase domain-containing protein</fullName>
    </recommendedName>
</protein>
<sequence>MEFMYLGTGASEGYPALFCQCERCSMAMELGGKNIRARTGALINSDLLLDFSPDMYMNKLRYKLDLGKVNHLIVTHSHTDHFAAAELMMRHEHWYCQLQESGKKLHIYGNETVEETMKSALRYDYGTDTIEDPFYEFHIIQPFMPFTLGEVTVTALPAHHKPDEHSFIYLLEQNNTRFLYGNDSGIFSDETFNYLRDKHLDVVSLDCNYGLEDRYDYHMGISGCRIVRERLLDQNSCDASTSFILTHFSHYSAELHDTLVKNTAEENFIISYDGMKVFLA</sequence>
<evidence type="ECO:0000256" key="3">
    <source>
        <dbReference type="ARBA" id="ARBA00048505"/>
    </source>
</evidence>
<gene>
    <name evidence="5" type="ORF">UQ64_24365</name>
</gene>
<name>A0A0W1ATZ9_9BACL</name>
<accession>A0A0W1ATZ9</accession>
<dbReference type="InterPro" id="IPR036866">
    <property type="entry name" value="RibonucZ/Hydroxyglut_hydro"/>
</dbReference>
<dbReference type="Gene3D" id="3.60.15.10">
    <property type="entry name" value="Ribonuclease Z/Hydroxyacylglutathione hydrolase-like"/>
    <property type="match status" value="1"/>
</dbReference>
<dbReference type="Proteomes" id="UP000054709">
    <property type="component" value="Unassembled WGS sequence"/>
</dbReference>
<dbReference type="Pfam" id="PF12706">
    <property type="entry name" value="Lactamase_B_2"/>
    <property type="match status" value="1"/>
</dbReference>
<comment type="catalytic activity">
    <reaction evidence="1">
        <text>3',5'-cyclic CMP + H2O = CMP + H(+)</text>
        <dbReference type="Rhea" id="RHEA:72675"/>
        <dbReference type="ChEBI" id="CHEBI:15377"/>
        <dbReference type="ChEBI" id="CHEBI:15378"/>
        <dbReference type="ChEBI" id="CHEBI:58003"/>
        <dbReference type="ChEBI" id="CHEBI:60377"/>
    </reaction>
    <physiologicalReaction direction="left-to-right" evidence="1">
        <dbReference type="Rhea" id="RHEA:72676"/>
    </physiologicalReaction>
</comment>
<evidence type="ECO:0000313" key="5">
    <source>
        <dbReference type="EMBL" id="KTD84778.1"/>
    </source>
</evidence>
<organism evidence="5 6">
    <name type="scientific">Paenibacillus etheri</name>
    <dbReference type="NCBI Taxonomy" id="1306852"/>
    <lineage>
        <taxon>Bacteria</taxon>
        <taxon>Bacillati</taxon>
        <taxon>Bacillota</taxon>
        <taxon>Bacilli</taxon>
        <taxon>Bacillales</taxon>
        <taxon>Paenibacillaceae</taxon>
        <taxon>Paenibacillus</taxon>
    </lineage>
</organism>
<keyword evidence="6" id="KW-1185">Reference proteome</keyword>
<evidence type="ECO:0000256" key="1">
    <source>
        <dbReference type="ARBA" id="ARBA00034221"/>
    </source>
</evidence>
<comment type="caution">
    <text evidence="5">The sequence shown here is derived from an EMBL/GenBank/DDBJ whole genome shotgun (WGS) entry which is preliminary data.</text>
</comment>
<evidence type="ECO:0000256" key="2">
    <source>
        <dbReference type="ARBA" id="ARBA00034301"/>
    </source>
</evidence>
<dbReference type="EMBL" id="LCZJ02000033">
    <property type="protein sequence ID" value="KTD84778.1"/>
    <property type="molecule type" value="Genomic_DNA"/>
</dbReference>
<dbReference type="InterPro" id="IPR001279">
    <property type="entry name" value="Metallo-B-lactamas"/>
</dbReference>
<dbReference type="PANTHER" id="PTHR42663:SF6">
    <property type="entry name" value="HYDROLASE C777.06C-RELATED"/>
    <property type="match status" value="1"/>
</dbReference>
<feature type="domain" description="Metallo-beta-lactamase" evidence="4">
    <location>
        <begin position="37"/>
        <end position="247"/>
    </location>
</feature>
<evidence type="ECO:0000259" key="4">
    <source>
        <dbReference type="SMART" id="SM00849"/>
    </source>
</evidence>
<comment type="function">
    <text evidence="2">Counteracts the endogenous Pycsar antiviral defense system. Phosphodiesterase that enables metal-dependent hydrolysis of host cyclic nucleotide Pycsar defense signals such as cCMP and cUMP.</text>
</comment>
<reference evidence="5 6" key="1">
    <citation type="journal article" date="2015" name="Int. Biodeterior. Biodegradation">
        <title>Physiological and genetic screening methods for the isolation of methyl tert-butyl ether-degrading bacteria for bioremediation purposes.</title>
        <authorList>
            <person name="Guisado I.M."/>
            <person name="Purswani J."/>
            <person name="Gonzalez Lopez J."/>
            <person name="Pozo C."/>
        </authorList>
    </citation>
    <scope>NUCLEOTIDE SEQUENCE [LARGE SCALE GENOMIC DNA]</scope>
    <source>
        <strain evidence="5 6">SH7</strain>
    </source>
</reference>
<evidence type="ECO:0000313" key="6">
    <source>
        <dbReference type="Proteomes" id="UP000054709"/>
    </source>
</evidence>
<dbReference type="RefSeq" id="WP_060625483.1">
    <property type="nucleotide sequence ID" value="NZ_LCZJ02000033.1"/>
</dbReference>
<dbReference type="PANTHER" id="PTHR42663">
    <property type="entry name" value="HYDROLASE C777.06C-RELATED-RELATED"/>
    <property type="match status" value="1"/>
</dbReference>
<dbReference type="AlphaFoldDB" id="A0A0W1ATZ9"/>
<dbReference type="OrthoDB" id="9781189at2"/>
<dbReference type="SMART" id="SM00849">
    <property type="entry name" value="Lactamase_B"/>
    <property type="match status" value="1"/>
</dbReference>
<proteinExistence type="predicted"/>
<comment type="catalytic activity">
    <reaction evidence="3">
        <text>3',5'-cyclic UMP + H2O = UMP + H(+)</text>
        <dbReference type="Rhea" id="RHEA:70575"/>
        <dbReference type="ChEBI" id="CHEBI:15377"/>
        <dbReference type="ChEBI" id="CHEBI:15378"/>
        <dbReference type="ChEBI" id="CHEBI:57865"/>
        <dbReference type="ChEBI" id="CHEBI:184387"/>
    </reaction>
    <physiologicalReaction direction="left-to-right" evidence="3">
        <dbReference type="Rhea" id="RHEA:70576"/>
    </physiologicalReaction>
</comment>